<proteinExistence type="predicted"/>
<reference evidence="2" key="1">
    <citation type="journal article" date="2020" name="mSystems">
        <title>Genome- and Community-Level Interaction Insights into Carbon Utilization and Element Cycling Functions of Hydrothermarchaeota in Hydrothermal Sediment.</title>
        <authorList>
            <person name="Zhou Z."/>
            <person name="Liu Y."/>
            <person name="Xu W."/>
            <person name="Pan J."/>
            <person name="Luo Z.H."/>
            <person name="Li M."/>
        </authorList>
    </citation>
    <scope>NUCLEOTIDE SEQUENCE [LARGE SCALE GENOMIC DNA]</scope>
    <source>
        <strain evidence="2">SpSt-381</strain>
    </source>
</reference>
<dbReference type="PROSITE" id="PS51257">
    <property type="entry name" value="PROKAR_LIPOPROTEIN"/>
    <property type="match status" value="1"/>
</dbReference>
<dbReference type="AlphaFoldDB" id="A0A832MLA0"/>
<feature type="chain" id="PRO_5032289138" description="DUF3108 domain-containing protein" evidence="1">
    <location>
        <begin position="26"/>
        <end position="300"/>
    </location>
</feature>
<evidence type="ECO:0000313" key="2">
    <source>
        <dbReference type="EMBL" id="HGZ44557.1"/>
    </source>
</evidence>
<feature type="signal peptide" evidence="1">
    <location>
        <begin position="1"/>
        <end position="25"/>
    </location>
</feature>
<dbReference type="EMBL" id="DSQF01000030">
    <property type="protein sequence ID" value="HGZ44557.1"/>
    <property type="molecule type" value="Genomic_DNA"/>
</dbReference>
<keyword evidence="1" id="KW-0732">Signal</keyword>
<sequence>MSERRGLARAALAAALLAGACGPSAGSVPAPANPLMLPLWDDGRAELSVYEGVVPRYGHDRPAKVTLVVVKEDLLEDTLVKSEAGPRPGRTVEAVKMHWVWQFSTGTYDYHQAATVMFRRADGVALKETMSSAEGCGITFVRVAPRGGRLVHAAHSYWEGEADREVEVPRRAGQELLFLDGAPVWLRRWAGAARPFETRVRLLPGQISARSPAAAARPVDAVLRYLGEEDLAVPAGRFRARRFAIAVGGATHLYWLDARAPHVLLRMQGADGRGMALAATRRLDYWNHTAPGDERRLWRP</sequence>
<evidence type="ECO:0000256" key="1">
    <source>
        <dbReference type="SAM" id="SignalP"/>
    </source>
</evidence>
<accession>A0A832MLA0</accession>
<dbReference type="PROSITE" id="PS51318">
    <property type="entry name" value="TAT"/>
    <property type="match status" value="1"/>
</dbReference>
<comment type="caution">
    <text evidence="2">The sequence shown here is derived from an EMBL/GenBank/DDBJ whole genome shotgun (WGS) entry which is preliminary data.</text>
</comment>
<gene>
    <name evidence="2" type="ORF">ENR23_14335</name>
</gene>
<evidence type="ECO:0008006" key="3">
    <source>
        <dbReference type="Google" id="ProtNLM"/>
    </source>
</evidence>
<protein>
    <recommendedName>
        <fullName evidence="3">DUF3108 domain-containing protein</fullName>
    </recommendedName>
</protein>
<organism evidence="2">
    <name type="scientific">Eiseniibacteriota bacterium</name>
    <dbReference type="NCBI Taxonomy" id="2212470"/>
    <lineage>
        <taxon>Bacteria</taxon>
        <taxon>Candidatus Eiseniibacteriota</taxon>
    </lineage>
</organism>
<name>A0A832MLA0_UNCEI</name>
<dbReference type="InterPro" id="IPR006311">
    <property type="entry name" value="TAT_signal"/>
</dbReference>